<evidence type="ECO:0000313" key="1">
    <source>
        <dbReference type="EMBL" id="PXY41104.1"/>
    </source>
</evidence>
<keyword evidence="2" id="KW-1185">Reference proteome</keyword>
<sequence>MVNISVTVFGGLPPLPIKVIIDNLDNNHDIKFSRNNSFSEDYILPPGRYMIIISGMNPSGGKTEMHVHGDFSEGPLPTDEKTTEKTYYSQLFYGVISN</sequence>
<dbReference type="AlphaFoldDB" id="A0A2V4C4I7"/>
<gene>
    <name evidence="1" type="ORF">DMB65_09120</name>
</gene>
<comment type="caution">
    <text evidence="1">The sequence shown here is derived from an EMBL/GenBank/DDBJ whole genome shotgun (WGS) entry which is preliminary data.</text>
</comment>
<reference evidence="1 2" key="1">
    <citation type="submission" date="2018-05" db="EMBL/GenBank/DDBJ databases">
        <title>Flavobacterium sp. strain IMCC34759, incomplete genome.</title>
        <authorList>
            <person name="Joung Y."/>
            <person name="Cho J."/>
        </authorList>
    </citation>
    <scope>NUCLEOTIDE SEQUENCE [LARGE SCALE GENOMIC DNA]</scope>
    <source>
        <strain evidence="1 2">IMCC34759</strain>
    </source>
</reference>
<accession>A0A2V4C4I7</accession>
<proteinExistence type="predicted"/>
<organism evidence="1 2">
    <name type="scientific">Flavobacterium cheongpyeongense</name>
    <dbReference type="NCBI Taxonomy" id="2212651"/>
    <lineage>
        <taxon>Bacteria</taxon>
        <taxon>Pseudomonadati</taxon>
        <taxon>Bacteroidota</taxon>
        <taxon>Flavobacteriia</taxon>
        <taxon>Flavobacteriales</taxon>
        <taxon>Flavobacteriaceae</taxon>
        <taxon>Flavobacterium</taxon>
    </lineage>
</organism>
<dbReference type="EMBL" id="QJHK01000006">
    <property type="protein sequence ID" value="PXY41104.1"/>
    <property type="molecule type" value="Genomic_DNA"/>
</dbReference>
<evidence type="ECO:0000313" key="2">
    <source>
        <dbReference type="Proteomes" id="UP000247903"/>
    </source>
</evidence>
<protein>
    <submittedName>
        <fullName evidence="1">Uncharacterized protein</fullName>
    </submittedName>
</protein>
<dbReference type="Proteomes" id="UP000247903">
    <property type="component" value="Unassembled WGS sequence"/>
</dbReference>
<dbReference type="RefSeq" id="WP_110306339.1">
    <property type="nucleotide sequence ID" value="NZ_QJHK01000006.1"/>
</dbReference>
<name>A0A2V4C4I7_9FLAO</name>
<dbReference type="OrthoDB" id="1371367at2"/>